<dbReference type="EMBL" id="JACHWR010000002">
    <property type="protein sequence ID" value="MBB3042584.1"/>
    <property type="molecule type" value="Genomic_DNA"/>
</dbReference>
<name>A0A7W4VWA5_9ACTN</name>
<sequence>MRSPVGAAPRAPRLLVALLGLLLAAPAPAVLLAPAATAVEPFVLSGTVSDPDAEPLVGVTVSVLPAGGGSAVATGTSQLVDDEAVYAVRVPAGSYWLSFGKTGYATAYLENDADDDPATVDVDAAGRVTSSGVELEDGLLPDVSLLLTAPTVQQAPRLSGEAAVGRTLTVSTGSWSGITVDTDYVTVEWFIGGVVADEYSDGAWWQRFEVPLEAVGAKVGFRLTVEDPEGARADAVYEDSSAVVPRPVSSVAAAVRKTRLTAVVTVPGVPRPVGTVSVTDGSRSMGRARLTARSKGKVVVKLRKLKPGRHRLTVAYAGPAAIVASKTVVRVKVPRR</sequence>
<feature type="domain" description="Bacterial Ig-like" evidence="2">
    <location>
        <begin position="255"/>
        <end position="333"/>
    </location>
</feature>
<protein>
    <recommendedName>
        <fullName evidence="2">Bacterial Ig-like domain-containing protein</fullName>
    </recommendedName>
</protein>
<dbReference type="AlphaFoldDB" id="A0A7W4VWA5"/>
<feature type="chain" id="PRO_5038831558" description="Bacterial Ig-like domain-containing protein" evidence="1">
    <location>
        <begin position="30"/>
        <end position="336"/>
    </location>
</feature>
<gene>
    <name evidence="3" type="ORF">FHU40_002402</name>
</gene>
<evidence type="ECO:0000313" key="3">
    <source>
        <dbReference type="EMBL" id="MBB3042584.1"/>
    </source>
</evidence>
<dbReference type="RefSeq" id="WP_183592534.1">
    <property type="nucleotide sequence ID" value="NZ_JACHWR010000002.1"/>
</dbReference>
<dbReference type="Pfam" id="PF16640">
    <property type="entry name" value="Big_3_5"/>
    <property type="match status" value="1"/>
</dbReference>
<dbReference type="InterPro" id="IPR013783">
    <property type="entry name" value="Ig-like_fold"/>
</dbReference>
<organism evidence="3 4">
    <name type="scientific">Nocardioides soli</name>
    <dbReference type="NCBI Taxonomy" id="1036020"/>
    <lineage>
        <taxon>Bacteria</taxon>
        <taxon>Bacillati</taxon>
        <taxon>Actinomycetota</taxon>
        <taxon>Actinomycetes</taxon>
        <taxon>Propionibacteriales</taxon>
        <taxon>Nocardioidaceae</taxon>
        <taxon>Nocardioides</taxon>
    </lineage>
</organism>
<dbReference type="Proteomes" id="UP000589626">
    <property type="component" value="Unassembled WGS sequence"/>
</dbReference>
<feature type="signal peptide" evidence="1">
    <location>
        <begin position="1"/>
        <end position="29"/>
    </location>
</feature>
<comment type="caution">
    <text evidence="3">The sequence shown here is derived from an EMBL/GenBank/DDBJ whole genome shotgun (WGS) entry which is preliminary data.</text>
</comment>
<dbReference type="SUPFAM" id="SSF49464">
    <property type="entry name" value="Carboxypeptidase regulatory domain-like"/>
    <property type="match status" value="1"/>
</dbReference>
<proteinExistence type="predicted"/>
<keyword evidence="4" id="KW-1185">Reference proteome</keyword>
<dbReference type="Gene3D" id="2.60.40.10">
    <property type="entry name" value="Immunoglobulins"/>
    <property type="match status" value="1"/>
</dbReference>
<dbReference type="GO" id="GO:0005975">
    <property type="term" value="P:carbohydrate metabolic process"/>
    <property type="evidence" value="ECO:0007669"/>
    <property type="project" value="UniProtKB-ARBA"/>
</dbReference>
<dbReference type="Gene3D" id="2.60.40.1120">
    <property type="entry name" value="Carboxypeptidase-like, regulatory domain"/>
    <property type="match status" value="1"/>
</dbReference>
<accession>A0A7W4VWA5</accession>
<dbReference type="InterPro" id="IPR032109">
    <property type="entry name" value="Big_3_5"/>
</dbReference>
<reference evidence="3 4" key="1">
    <citation type="submission" date="2020-08" db="EMBL/GenBank/DDBJ databases">
        <title>Sequencing the genomes of 1000 actinobacteria strains.</title>
        <authorList>
            <person name="Klenk H.-P."/>
        </authorList>
    </citation>
    <scope>NUCLEOTIDE SEQUENCE [LARGE SCALE GENOMIC DNA]</scope>
    <source>
        <strain evidence="3 4">DSM 105498</strain>
    </source>
</reference>
<evidence type="ECO:0000259" key="2">
    <source>
        <dbReference type="Pfam" id="PF16640"/>
    </source>
</evidence>
<keyword evidence="1" id="KW-0732">Signal</keyword>
<dbReference type="InterPro" id="IPR008969">
    <property type="entry name" value="CarboxyPept-like_regulatory"/>
</dbReference>
<evidence type="ECO:0000313" key="4">
    <source>
        <dbReference type="Proteomes" id="UP000589626"/>
    </source>
</evidence>
<evidence type="ECO:0000256" key="1">
    <source>
        <dbReference type="SAM" id="SignalP"/>
    </source>
</evidence>